<accession>A0A6P2MFQ4</accession>
<sequence length="526" mass="59825">MAIEVIVDRCEPREARRLRFARRREQAQQRRQQRERGEQRDEHPDARDQAELGHAPIGGGDEREEARRDGRGGQRERHAHRVRGADQRVIDARVAETLLAVLHAVLDREVDAEADEQHHERDRDHVQRADHREAERGGHDEADEQRDEHRADHPLRAQREPQDDEHGEQREDAVERRAILDRREFVVGERLFAGQAHDRAVALLEIDRTGRVADHLAGFRAGLQRAVVDHGLHGDERARRLPRGVVVDERTPRERGRLAGQHVVDGRGAAGEQLRHRGQFHLAGQQRLAERGGQRRGEPGEARVLRELVDERARARELRGRIGDFLRRQEQQPVVLEERPAAGLGDLADAAGVGILLQRFGQRLRGGIRKFGRGRLDDREDRAVALRERFVDGLAERGELRFRIDELADVGVDLEMLRDVDAAERGDDERQDDDRDGSAHRPRNESDDERCHHVAMGSGWQGQSSQVYRRSVAAVVTLGVARREGDLFATAESIPMVGPFVRGYLHKRRNAASTRHCGPVTKEAER</sequence>
<evidence type="ECO:0000256" key="1">
    <source>
        <dbReference type="SAM" id="MobiDB-lite"/>
    </source>
</evidence>
<dbReference type="AlphaFoldDB" id="A0A6P2MFQ4"/>
<protein>
    <submittedName>
        <fullName evidence="2">Uncharacterized protein</fullName>
    </submittedName>
</protein>
<feature type="region of interest" description="Disordered" evidence="1">
    <location>
        <begin position="423"/>
        <end position="451"/>
    </location>
</feature>
<feature type="compositionally biased region" description="Basic and acidic residues" evidence="1">
    <location>
        <begin position="112"/>
        <end position="161"/>
    </location>
</feature>
<feature type="compositionally biased region" description="Basic and acidic residues" evidence="1">
    <location>
        <begin position="21"/>
        <end position="51"/>
    </location>
</feature>
<gene>
    <name evidence="2" type="ORF">BLA6863_03836</name>
</gene>
<organism evidence="2 3">
    <name type="scientific">Burkholderia lata (strain ATCC 17760 / DSM 23089 / LMG 22485 / NCIMB 9086 / R18194 / 383)</name>
    <dbReference type="NCBI Taxonomy" id="482957"/>
    <lineage>
        <taxon>Bacteria</taxon>
        <taxon>Pseudomonadati</taxon>
        <taxon>Pseudomonadota</taxon>
        <taxon>Betaproteobacteria</taxon>
        <taxon>Burkholderiales</taxon>
        <taxon>Burkholderiaceae</taxon>
        <taxon>Burkholderia</taxon>
        <taxon>Burkholderia cepacia complex</taxon>
    </lineage>
</organism>
<name>A0A6P2MFQ4_BURL3</name>
<feature type="region of interest" description="Disordered" evidence="1">
    <location>
        <begin position="112"/>
        <end position="175"/>
    </location>
</feature>
<reference evidence="2 3" key="1">
    <citation type="submission" date="2019-09" db="EMBL/GenBank/DDBJ databases">
        <authorList>
            <person name="Depoorter E."/>
        </authorList>
    </citation>
    <scope>NUCLEOTIDE SEQUENCE [LARGE SCALE GENOMIC DNA]</scope>
    <source>
        <strain evidence="2">LMG 6863</strain>
    </source>
</reference>
<evidence type="ECO:0000313" key="3">
    <source>
        <dbReference type="Proteomes" id="UP000494170"/>
    </source>
</evidence>
<proteinExistence type="predicted"/>
<dbReference type="EMBL" id="CABVPY010000022">
    <property type="protein sequence ID" value="VWB80890.1"/>
    <property type="molecule type" value="Genomic_DNA"/>
</dbReference>
<evidence type="ECO:0000313" key="2">
    <source>
        <dbReference type="EMBL" id="VWB80890.1"/>
    </source>
</evidence>
<feature type="compositionally biased region" description="Basic and acidic residues" evidence="1">
    <location>
        <begin position="60"/>
        <end position="76"/>
    </location>
</feature>
<dbReference type="Proteomes" id="UP000494170">
    <property type="component" value="Unassembled WGS sequence"/>
</dbReference>
<feature type="region of interest" description="Disordered" evidence="1">
    <location>
        <begin position="21"/>
        <end position="84"/>
    </location>
</feature>